<dbReference type="Proteomes" id="UP001465331">
    <property type="component" value="Unassembled WGS sequence"/>
</dbReference>
<gene>
    <name evidence="4" type="ORF">ABSH63_06135</name>
</gene>
<evidence type="ECO:0000256" key="2">
    <source>
        <dbReference type="SAM" id="SignalP"/>
    </source>
</evidence>
<dbReference type="InterPro" id="IPR043504">
    <property type="entry name" value="Peptidase_S1_PA_chymotrypsin"/>
</dbReference>
<dbReference type="Gene3D" id="2.40.10.10">
    <property type="entry name" value="Trypsin-like serine proteases"/>
    <property type="match status" value="2"/>
</dbReference>
<feature type="signal peptide" evidence="2">
    <location>
        <begin position="1"/>
        <end position="18"/>
    </location>
</feature>
<proteinExistence type="predicted"/>
<dbReference type="EMBL" id="JBEPIJ010000005">
    <property type="protein sequence ID" value="MES0873581.1"/>
    <property type="molecule type" value="Genomic_DNA"/>
</dbReference>
<comment type="caution">
    <text evidence="4">The sequence shown here is derived from an EMBL/GenBank/DDBJ whole genome shotgun (WGS) entry which is preliminary data.</text>
</comment>
<dbReference type="PANTHER" id="PTHR36234">
    <property type="entry name" value="LYSYL ENDOPEPTIDASE"/>
    <property type="match status" value="1"/>
</dbReference>
<sequence>MRRLLLALSLLWLSGACAALTPELADLDAVPLHAAPPAAVAKAIAQAPARKGAGPAIFAVTVDLPVTLDGGVWDEAAPGIARWRARVFSAQARALLMRFDRFFLPSSARLWIYDAQGRTVQGPYLGAAHNGIPELWTATVPGDIAVIELQVDAAERAQVELALASIGHAFKNARDRGDSGSCNIDTACPLGNAWRDEIRATVKLQIPTGAFVGVCSGTLINNLAQDDTPYILTADHCGIRSDNAGGVVVYWNFQNSGCNRLDAPDNQNQTGTLLRARDPDTDMTLLELRQPPSAAFNVYYAGWDASGTGGSSGVSIHHPSGDAKKISEYVRALTADFVTIEANGPSIPAWRVTWNQGTTEQGSSGSGLWNQNRQIVGVLSGGSASCNNLDAPDFYARLDRQWLAKPQASGQLKVWLDPANTGQRQVAGKNPNATPTPTPSPTPTPTAPASGGSGGGNLGLPLLGALLGFGLLRRRRG</sequence>
<accession>A0ABV2A9W7</accession>
<keyword evidence="2" id="KW-0732">Signal</keyword>
<dbReference type="SUPFAM" id="SSF50494">
    <property type="entry name" value="Trypsin-like serine proteases"/>
    <property type="match status" value="1"/>
</dbReference>
<dbReference type="PROSITE" id="PS50240">
    <property type="entry name" value="TRYPSIN_DOM"/>
    <property type="match status" value="1"/>
</dbReference>
<dbReference type="RefSeq" id="WP_352888345.1">
    <property type="nucleotide sequence ID" value="NZ_JBEPIJ010000005.1"/>
</dbReference>
<dbReference type="InterPro" id="IPR009003">
    <property type="entry name" value="Peptidase_S1_PA"/>
</dbReference>
<dbReference type="PROSITE" id="PS51257">
    <property type="entry name" value="PROKAR_LIPOPROTEIN"/>
    <property type="match status" value="1"/>
</dbReference>
<feature type="chain" id="PRO_5045217198" evidence="2">
    <location>
        <begin position="19"/>
        <end position="477"/>
    </location>
</feature>
<feature type="compositionally biased region" description="Pro residues" evidence="1">
    <location>
        <begin position="434"/>
        <end position="446"/>
    </location>
</feature>
<protein>
    <submittedName>
        <fullName evidence="4">Trypsin-like peptidase domain-containing protein</fullName>
    </submittedName>
</protein>
<dbReference type="PANTHER" id="PTHR36234:SF5">
    <property type="entry name" value="LYSYL ENDOPEPTIDASE"/>
    <property type="match status" value="1"/>
</dbReference>
<feature type="domain" description="Peptidase S1" evidence="3">
    <location>
        <begin position="189"/>
        <end position="421"/>
    </location>
</feature>
<evidence type="ECO:0000313" key="4">
    <source>
        <dbReference type="EMBL" id="MES0873581.1"/>
    </source>
</evidence>
<dbReference type="Pfam" id="PF13365">
    <property type="entry name" value="Trypsin_2"/>
    <property type="match status" value="1"/>
</dbReference>
<keyword evidence="5" id="KW-1185">Reference proteome</keyword>
<dbReference type="InterPro" id="IPR001254">
    <property type="entry name" value="Trypsin_dom"/>
</dbReference>
<name>A0ABV2A9W7_9GAMM</name>
<evidence type="ECO:0000313" key="5">
    <source>
        <dbReference type="Proteomes" id="UP001465331"/>
    </source>
</evidence>
<feature type="region of interest" description="Disordered" evidence="1">
    <location>
        <begin position="422"/>
        <end position="455"/>
    </location>
</feature>
<evidence type="ECO:0000256" key="1">
    <source>
        <dbReference type="SAM" id="MobiDB-lite"/>
    </source>
</evidence>
<organism evidence="4 5">
    <name type="scientific">Sinimarinibacterium thermocellulolyticum</name>
    <dbReference type="NCBI Taxonomy" id="3170016"/>
    <lineage>
        <taxon>Bacteria</taxon>
        <taxon>Pseudomonadati</taxon>
        <taxon>Pseudomonadota</taxon>
        <taxon>Gammaproteobacteria</taxon>
        <taxon>Nevskiales</taxon>
        <taxon>Nevskiaceae</taxon>
        <taxon>Sinimarinibacterium</taxon>
    </lineage>
</organism>
<reference evidence="4 5" key="1">
    <citation type="submission" date="2024-06" db="EMBL/GenBank/DDBJ databases">
        <authorList>
            <person name="Li Z."/>
            <person name="Jiang Y."/>
        </authorList>
    </citation>
    <scope>NUCLEOTIDE SEQUENCE [LARGE SCALE GENOMIC DNA]</scope>
    <source>
        <strain evidence="4 5">HSW-8</strain>
    </source>
</reference>
<evidence type="ECO:0000259" key="3">
    <source>
        <dbReference type="PROSITE" id="PS50240"/>
    </source>
</evidence>